<keyword evidence="5 7" id="KW-0460">Magnesium</keyword>
<accession>A0ABZ2U0V7</accession>
<dbReference type="EMBL" id="CP136137">
    <property type="protein sequence ID" value="WYY07310.1"/>
    <property type="molecule type" value="Genomic_DNA"/>
</dbReference>
<dbReference type="Gene3D" id="3.30.460.10">
    <property type="entry name" value="Beta Polymerase, domain 2"/>
    <property type="match status" value="1"/>
</dbReference>
<keyword evidence="2 7" id="KW-0548">Nucleotidyltransferase</keyword>
<dbReference type="GO" id="GO:0008773">
    <property type="term" value="F:[protein-PII] uridylyltransferase activity"/>
    <property type="evidence" value="ECO:0007669"/>
    <property type="project" value="UniProtKB-EC"/>
</dbReference>
<dbReference type="InterPro" id="IPR006674">
    <property type="entry name" value="HD_domain"/>
</dbReference>
<dbReference type="InterPro" id="IPR013546">
    <property type="entry name" value="PII_UdlTrfase/GS_AdlTrfase"/>
</dbReference>
<comment type="similarity">
    <text evidence="7">Belongs to the GlnD family.</text>
</comment>
<dbReference type="SUPFAM" id="SSF81593">
    <property type="entry name" value="Nucleotidyltransferase substrate binding subunit/domain"/>
    <property type="match status" value="1"/>
</dbReference>
<sequence length="805" mass="85508">MNADPKRSDARDAALEATSGATLAATRSIVLHDDRLVGADRRNAITDLFENWVSARARALGVGGQSGFAVVAVGSLGRREMVGYSDLDLILVHDDRYPERLSEVADGFWYPLWDAGIALDHSVRSVPDAMRVTREDASAALGLLDARYLAGDRDLAELMIVSVRNLWRTEARLRLPQVIEAAEDRWRLTGEIAHRAEPDVKSGRGGLRDIQLLNALALAQLTDGLARLDPGTAGSPLAQAYDLLLGVRDEAHRIAGRARDQVRAQDADEIAAAVGVTDRFALARLISDAGRTTSYAVDAGLRTAQNAVGRRGLSRLRRSPLRRPLDEGVVEHGGEVTLAKSAIPSRDPGLVLRVAAASARNRMPINGLTLERLAKYAPPMTEPWSAEELTDLLVLLASGYDMAGPVEALDRVGLWGRMFPEWGVVRDLPPRDGIHTWTVDRHLIETVAAASALTTTVPRPDLLLLGALLHDIGKGRGGDHCVIGADLARTVGRRLGLWPDDAEVLSEMVRHHLLLHRVVARRDAADPAVVADVAATLGEDAVLVQLLGALAEADSKATGPGVWGEWKETLITGLVERVVARIGGDTEPAPPRIVTEHLVLAERGGLHVVTRPGDGPNMTVVTMIAPDRPGLLSKMAGVLALSGLHAHSASVATHAGHAVDTFVVMPTFGGPPDAALLRLRLAAVLDGDRDPVAELAAKSAARQPAAGQSSRLAVPVTRVVAPPRARWLPAAGDDCLLELRSADDEGLLARIAAELEKAGGDIAWATVATLGATAVDTFCVRLSTDDPAAREAVSAAVLAVCAPMR</sequence>
<dbReference type="InterPro" id="IPR002912">
    <property type="entry name" value="ACT_dom"/>
</dbReference>
<dbReference type="NCBIfam" id="NF002895">
    <property type="entry name" value="PRK03381.1"/>
    <property type="match status" value="1"/>
</dbReference>
<dbReference type="Pfam" id="PF01966">
    <property type="entry name" value="HD"/>
    <property type="match status" value="1"/>
</dbReference>
<dbReference type="SMART" id="SM00471">
    <property type="entry name" value="HDc"/>
    <property type="match status" value="1"/>
</dbReference>
<evidence type="ECO:0000256" key="6">
    <source>
        <dbReference type="ARBA" id="ARBA00023268"/>
    </source>
</evidence>
<protein>
    <recommendedName>
        <fullName evidence="7">Bifunctional uridylyltransferase/uridylyl-removing enzyme</fullName>
        <shortName evidence="7">UTase/UR</shortName>
    </recommendedName>
    <alternativeName>
        <fullName evidence="7">Bifunctional [protein-PII] modification enzyme</fullName>
    </alternativeName>
    <alternativeName>
        <fullName evidence="7">Bifunctional nitrogen sensor protein</fullName>
    </alternativeName>
    <domain>
        <recommendedName>
            <fullName evidence="7">[Protein-PII] uridylyltransferase</fullName>
            <shortName evidence="7">PII uridylyltransferase</shortName>
            <shortName evidence="7">UTase</shortName>
            <ecNumber evidence="7">2.7.7.59</ecNumber>
        </recommendedName>
    </domain>
    <domain>
        <recommendedName>
            <fullName evidence="7">[Protein-PII]-UMP uridylyl-removing enzyme</fullName>
            <shortName evidence="7">UR</shortName>
            <ecNumber evidence="7">3.1.4.-</ecNumber>
        </recommendedName>
    </domain>
</protein>
<dbReference type="PIRSF" id="PIRSF006288">
    <property type="entry name" value="PII_uridyltransf"/>
    <property type="match status" value="1"/>
</dbReference>
<keyword evidence="6 7" id="KW-0511">Multifunctional enzyme</keyword>
<comment type="function">
    <text evidence="7">Modifies, by uridylylation and deuridylylation, the PII regulatory proteins (GlnB and homologs), in response to the nitrogen status of the cell that GlnD senses through the glutamine level. Under low glutamine levels, catalyzes the conversion of the PII proteins and UTP to PII-UMP and PPi, while under higher glutamine levels, GlnD hydrolyzes PII-UMP to PII and UMP (deuridylylation). Thus, controls uridylylation state and activity of the PII proteins, and plays an important role in the regulation of nitrogen metabolism.</text>
</comment>
<evidence type="ECO:0000259" key="8">
    <source>
        <dbReference type="PROSITE" id="PS51671"/>
    </source>
</evidence>
<evidence type="ECO:0000259" key="9">
    <source>
        <dbReference type="PROSITE" id="PS51831"/>
    </source>
</evidence>
<dbReference type="CDD" id="cd05401">
    <property type="entry name" value="NT_GlnE_GlnD_like"/>
    <property type="match status" value="1"/>
</dbReference>
<dbReference type="PANTHER" id="PTHR47320:SF1">
    <property type="entry name" value="BIFUNCTIONAL URIDYLYLTRANSFERASE_URIDYLYL-REMOVING ENZYME"/>
    <property type="match status" value="1"/>
</dbReference>
<dbReference type="InterPro" id="IPR003607">
    <property type="entry name" value="HD/PDEase_dom"/>
</dbReference>
<dbReference type="SUPFAM" id="SSF109604">
    <property type="entry name" value="HD-domain/PDEase-like"/>
    <property type="match status" value="1"/>
</dbReference>
<keyword evidence="3" id="KW-0677">Repeat</keyword>
<evidence type="ECO:0000256" key="1">
    <source>
        <dbReference type="ARBA" id="ARBA00022679"/>
    </source>
</evidence>
<evidence type="ECO:0000256" key="2">
    <source>
        <dbReference type="ARBA" id="ARBA00022695"/>
    </source>
</evidence>
<dbReference type="EC" id="2.7.7.59" evidence="7"/>
<comment type="catalytic activity">
    <reaction evidence="7">
        <text>[protein-PII]-L-tyrosine + UTP = [protein-PII]-uridylyl-L-tyrosine + diphosphate</text>
        <dbReference type="Rhea" id="RHEA:13673"/>
        <dbReference type="Rhea" id="RHEA-COMP:12147"/>
        <dbReference type="Rhea" id="RHEA-COMP:12148"/>
        <dbReference type="ChEBI" id="CHEBI:33019"/>
        <dbReference type="ChEBI" id="CHEBI:46398"/>
        <dbReference type="ChEBI" id="CHEBI:46858"/>
        <dbReference type="ChEBI" id="CHEBI:90602"/>
        <dbReference type="EC" id="2.7.7.59"/>
    </reaction>
</comment>
<evidence type="ECO:0000256" key="5">
    <source>
        <dbReference type="ARBA" id="ARBA00022842"/>
    </source>
</evidence>
<proteinExistence type="inferred from homology"/>
<dbReference type="Gene3D" id="1.10.3090.10">
    <property type="entry name" value="cca-adding enzyme, domain 2"/>
    <property type="match status" value="1"/>
</dbReference>
<dbReference type="Proteomes" id="UP001479933">
    <property type="component" value="Chromosome"/>
</dbReference>
<evidence type="ECO:0000256" key="3">
    <source>
        <dbReference type="ARBA" id="ARBA00022737"/>
    </source>
</evidence>
<dbReference type="PANTHER" id="PTHR47320">
    <property type="entry name" value="BIFUNCTIONAL URIDYLYLTRANSFERASE/URIDYLYL-REMOVING ENZYME"/>
    <property type="match status" value="1"/>
</dbReference>
<dbReference type="InterPro" id="IPR045865">
    <property type="entry name" value="ACT-like_dom_sf"/>
</dbReference>
<dbReference type="InterPro" id="IPR010043">
    <property type="entry name" value="UTase/UR"/>
</dbReference>
<comment type="cofactor">
    <cofactor evidence="7">
        <name>Mg(2+)</name>
        <dbReference type="ChEBI" id="CHEBI:18420"/>
    </cofactor>
</comment>
<gene>
    <name evidence="7" type="primary">glnD</name>
    <name evidence="10" type="ORF">RVF87_20330</name>
</gene>
<dbReference type="CDD" id="cd04873">
    <property type="entry name" value="ACT_UUR-ACR-like"/>
    <property type="match status" value="2"/>
</dbReference>
<dbReference type="PROSITE" id="PS51831">
    <property type="entry name" value="HD"/>
    <property type="match status" value="1"/>
</dbReference>
<dbReference type="RefSeq" id="WP_066168128.1">
    <property type="nucleotide sequence ID" value="NZ_CP136137.1"/>
</dbReference>
<keyword evidence="11" id="KW-1185">Reference proteome</keyword>
<evidence type="ECO:0000313" key="11">
    <source>
        <dbReference type="Proteomes" id="UP001479933"/>
    </source>
</evidence>
<dbReference type="HAMAP" id="MF_00277">
    <property type="entry name" value="PII_uridylyl_transf"/>
    <property type="match status" value="1"/>
</dbReference>
<feature type="domain" description="ACT" evidence="8">
    <location>
        <begin position="736"/>
        <end position="805"/>
    </location>
</feature>
<evidence type="ECO:0000256" key="7">
    <source>
        <dbReference type="HAMAP-Rule" id="MF_00277"/>
    </source>
</evidence>
<feature type="region of interest" description="Uridylyltransferase" evidence="7">
    <location>
        <begin position="1"/>
        <end position="324"/>
    </location>
</feature>
<reference evidence="10 11" key="1">
    <citation type="journal article" date="2023" name="Virus Evol.">
        <title>Computational host range prediction-The good, the bad, and the ugly.</title>
        <authorList>
            <person name="Howell A.A."/>
            <person name="Versoza C.J."/>
            <person name="Pfeifer S.P."/>
        </authorList>
    </citation>
    <scope>NUCLEOTIDE SEQUENCE [LARGE SCALE GENOMIC DNA]</scope>
    <source>
        <strain evidence="10 11">1610/1b</strain>
    </source>
</reference>
<feature type="domain" description="HD" evidence="9">
    <location>
        <begin position="439"/>
        <end position="553"/>
    </location>
</feature>
<dbReference type="InterPro" id="IPR043519">
    <property type="entry name" value="NT_sf"/>
</dbReference>
<comment type="catalytic activity">
    <reaction evidence="7">
        <text>[protein-PII]-uridylyl-L-tyrosine + H2O = [protein-PII]-L-tyrosine + UMP + H(+)</text>
        <dbReference type="Rhea" id="RHEA:48600"/>
        <dbReference type="Rhea" id="RHEA-COMP:12147"/>
        <dbReference type="Rhea" id="RHEA-COMP:12148"/>
        <dbReference type="ChEBI" id="CHEBI:15377"/>
        <dbReference type="ChEBI" id="CHEBI:15378"/>
        <dbReference type="ChEBI" id="CHEBI:46858"/>
        <dbReference type="ChEBI" id="CHEBI:57865"/>
        <dbReference type="ChEBI" id="CHEBI:90602"/>
    </reaction>
</comment>
<dbReference type="SUPFAM" id="SSF81301">
    <property type="entry name" value="Nucleotidyltransferase"/>
    <property type="match status" value="1"/>
</dbReference>
<name>A0ABZ2U0V7_9ACTN</name>
<dbReference type="Pfam" id="PF08335">
    <property type="entry name" value="GlnD_UR_UTase"/>
    <property type="match status" value="1"/>
</dbReference>
<feature type="domain" description="ACT" evidence="8">
    <location>
        <begin position="620"/>
        <end position="696"/>
    </location>
</feature>
<comment type="domain">
    <text evidence="7">Has four distinct domains: an N-terminal nucleotidyltransferase (NT) domain responsible for UTase activity, a central HD domain that encodes UR activity, and two C-terminal ACT domains that seem to have a role in glutamine sensing.</text>
</comment>
<comment type="activity regulation">
    <text evidence="7">Uridylyltransferase (UTase) activity is inhibited by glutamine, while glutamine activates uridylyl-removing (UR) activity.</text>
</comment>
<organism evidence="10 11">
    <name type="scientific">Gordonia hydrophobica</name>
    <dbReference type="NCBI Taxonomy" id="40516"/>
    <lineage>
        <taxon>Bacteria</taxon>
        <taxon>Bacillati</taxon>
        <taxon>Actinomycetota</taxon>
        <taxon>Actinomycetes</taxon>
        <taxon>Mycobacteriales</taxon>
        <taxon>Gordoniaceae</taxon>
        <taxon>Gordonia</taxon>
    </lineage>
</organism>
<dbReference type="PROSITE" id="PS51671">
    <property type="entry name" value="ACT"/>
    <property type="match status" value="2"/>
</dbReference>
<evidence type="ECO:0000256" key="4">
    <source>
        <dbReference type="ARBA" id="ARBA00022801"/>
    </source>
</evidence>
<keyword evidence="4 7" id="KW-0378">Hydrolase</keyword>
<dbReference type="EC" id="3.1.4.-" evidence="7"/>
<evidence type="ECO:0000313" key="10">
    <source>
        <dbReference type="EMBL" id="WYY07310.1"/>
    </source>
</evidence>
<keyword evidence="1 7" id="KW-0808">Transferase</keyword>
<comment type="caution">
    <text evidence="7">Lacks conserved residue(s) required for the propagation of feature annotation.</text>
</comment>
<dbReference type="SUPFAM" id="SSF55021">
    <property type="entry name" value="ACT-like"/>
    <property type="match status" value="2"/>
</dbReference>